<protein>
    <recommendedName>
        <fullName evidence="10 12">Phosphonoacetaldehyde hydrolase</fullName>
        <shortName evidence="12">Phosphonatase</shortName>
        <ecNumber evidence="9 12">3.11.1.1</ecNumber>
    </recommendedName>
    <alternativeName>
        <fullName evidence="11 12">Phosphonoacetaldehyde phosphonohydrolase</fullName>
    </alternativeName>
</protein>
<evidence type="ECO:0000256" key="7">
    <source>
        <dbReference type="ARBA" id="ARBA00056573"/>
    </source>
</evidence>
<proteinExistence type="inferred from homology"/>
<evidence type="ECO:0000256" key="8">
    <source>
        <dbReference type="ARBA" id="ARBA00061543"/>
    </source>
</evidence>
<gene>
    <name evidence="12" type="primary">phnX</name>
    <name evidence="13" type="ORF">EB837_09035</name>
</gene>
<evidence type="ECO:0000256" key="12">
    <source>
        <dbReference type="HAMAP-Rule" id="MF_01375"/>
    </source>
</evidence>
<evidence type="ECO:0000256" key="6">
    <source>
        <dbReference type="ARBA" id="ARBA00052005"/>
    </source>
</evidence>
<keyword evidence="2 12" id="KW-0479">Metal-binding</keyword>
<dbReference type="InterPro" id="IPR023214">
    <property type="entry name" value="HAD_sf"/>
</dbReference>
<dbReference type="AlphaFoldDB" id="A0A3N2S6C8"/>
<dbReference type="Pfam" id="PF00702">
    <property type="entry name" value="Hydrolase"/>
    <property type="match status" value="1"/>
</dbReference>
<dbReference type="InterPro" id="IPR036412">
    <property type="entry name" value="HAD-like_sf"/>
</dbReference>
<reference evidence="13 14" key="1">
    <citation type="submission" date="2018-10" db="EMBL/GenBank/DDBJ databases">
        <title>Horizontal transference of carbapenem resistance between Klebsiella pneumoniae and Kluyvera ascorbata during abdominal infection: a case report.</title>
        <authorList>
            <person name="Raro O.H.F."/>
            <person name="Lima-Morales D."/>
            <person name="Barth A.L."/>
            <person name="Paim T.G.S."/>
            <person name="Mott M.P."/>
            <person name="Riche C.V.W."/>
            <person name="Teixeira U.F."/>
            <person name="Waechter F."/>
            <person name="Dias C.A.G."/>
        </authorList>
    </citation>
    <scope>NUCLEOTIDE SEQUENCE [LARGE SCALE GENOMIC DNA]</scope>
    <source>
        <strain evidence="13 14">OT2</strain>
    </source>
</reference>
<dbReference type="GO" id="GO:0000287">
    <property type="term" value="F:magnesium ion binding"/>
    <property type="evidence" value="ECO:0007669"/>
    <property type="project" value="UniProtKB-UniRule"/>
</dbReference>
<dbReference type="CDD" id="cd02586">
    <property type="entry name" value="HAD_PHN"/>
    <property type="match status" value="1"/>
</dbReference>
<dbReference type="Gene3D" id="3.40.50.1000">
    <property type="entry name" value="HAD superfamily/HAD-like"/>
    <property type="match status" value="1"/>
</dbReference>
<organism evidence="13 14">
    <name type="scientific">Kluyvera ascorbata</name>
    <dbReference type="NCBI Taxonomy" id="51288"/>
    <lineage>
        <taxon>Bacteria</taxon>
        <taxon>Pseudomonadati</taxon>
        <taxon>Pseudomonadota</taxon>
        <taxon>Gammaproteobacteria</taxon>
        <taxon>Enterobacterales</taxon>
        <taxon>Enterobacteriaceae</taxon>
        <taxon>Kluyvera</taxon>
    </lineage>
</organism>
<dbReference type="GO" id="GO:0008967">
    <property type="term" value="F:phosphoglycolate phosphatase activity"/>
    <property type="evidence" value="ECO:0007669"/>
    <property type="project" value="TreeGrafter"/>
</dbReference>
<dbReference type="InterPro" id="IPR006323">
    <property type="entry name" value="Phosphonoacetald_hydro"/>
</dbReference>
<comment type="cofactor">
    <cofactor evidence="12">
        <name>Mg(2+)</name>
        <dbReference type="ChEBI" id="CHEBI:18420"/>
    </cofactor>
    <text evidence="12">Binds 1 Mg(2+) ion per subunit.</text>
</comment>
<comment type="caution">
    <text evidence="13">The sequence shown here is derived from an EMBL/GenBank/DDBJ whole genome shotgun (WGS) entry which is preliminary data.</text>
</comment>
<dbReference type="InterPro" id="IPR050155">
    <property type="entry name" value="HAD-like_hydrolase_sf"/>
</dbReference>
<dbReference type="Proteomes" id="UP000268051">
    <property type="component" value="Unassembled WGS sequence"/>
</dbReference>
<dbReference type="NCBIfam" id="TIGR01509">
    <property type="entry name" value="HAD-SF-IA-v3"/>
    <property type="match status" value="1"/>
</dbReference>
<evidence type="ECO:0000256" key="9">
    <source>
        <dbReference type="ARBA" id="ARBA00066472"/>
    </source>
</evidence>
<evidence type="ECO:0000256" key="4">
    <source>
        <dbReference type="ARBA" id="ARBA00022842"/>
    </source>
</evidence>
<evidence type="ECO:0000313" key="13">
    <source>
        <dbReference type="EMBL" id="ROU15260.1"/>
    </source>
</evidence>
<dbReference type="OrthoDB" id="5504491at2"/>
<dbReference type="SFLD" id="SFLDS00003">
    <property type="entry name" value="Haloacid_Dehalogenase"/>
    <property type="match status" value="1"/>
</dbReference>
<keyword evidence="3 12" id="KW-0378">Hydrolase</keyword>
<keyword evidence="5 12" id="KW-0704">Schiff base</keyword>
<dbReference type="InterPro" id="IPR006439">
    <property type="entry name" value="HAD-SF_hydro_IA"/>
</dbReference>
<evidence type="ECO:0000256" key="1">
    <source>
        <dbReference type="ARBA" id="ARBA00011738"/>
    </source>
</evidence>
<evidence type="ECO:0000256" key="5">
    <source>
        <dbReference type="ARBA" id="ARBA00023270"/>
    </source>
</evidence>
<dbReference type="GO" id="GO:0006281">
    <property type="term" value="P:DNA repair"/>
    <property type="evidence" value="ECO:0007669"/>
    <property type="project" value="TreeGrafter"/>
</dbReference>
<feature type="active site" description="Schiff-base intermediate with substrate" evidence="12">
    <location>
        <position position="52"/>
    </location>
</feature>
<dbReference type="HAMAP" id="MF_01375">
    <property type="entry name" value="PhnX"/>
    <property type="match status" value="1"/>
</dbReference>
<dbReference type="InterPro" id="IPR023198">
    <property type="entry name" value="PGP-like_dom2"/>
</dbReference>
<comment type="similarity">
    <text evidence="8 12">Belongs to the HAD-like hydrolase superfamily. PhnX family.</text>
</comment>
<dbReference type="SFLD" id="SFLDF00038">
    <property type="entry name" value="phosphonoacetaldehyde_hydrolas"/>
    <property type="match status" value="1"/>
</dbReference>
<dbReference type="GO" id="GO:0019700">
    <property type="term" value="P:organic phosphonate catabolic process"/>
    <property type="evidence" value="ECO:0007669"/>
    <property type="project" value="InterPro"/>
</dbReference>
<evidence type="ECO:0000256" key="10">
    <source>
        <dbReference type="ARBA" id="ARBA00069401"/>
    </source>
</evidence>
<evidence type="ECO:0000313" key="14">
    <source>
        <dbReference type="Proteomes" id="UP000268051"/>
    </source>
</evidence>
<feature type="binding site" evidence="12">
    <location>
        <position position="12"/>
    </location>
    <ligand>
        <name>Mg(2+)</name>
        <dbReference type="ChEBI" id="CHEBI:18420"/>
    </ligand>
</feature>
<feature type="binding site" evidence="12">
    <location>
        <position position="186"/>
    </location>
    <ligand>
        <name>Mg(2+)</name>
        <dbReference type="ChEBI" id="CHEBI:18420"/>
    </ligand>
</feature>
<dbReference type="EC" id="3.11.1.1" evidence="9 12"/>
<evidence type="ECO:0000256" key="2">
    <source>
        <dbReference type="ARBA" id="ARBA00022723"/>
    </source>
</evidence>
<dbReference type="PANTHER" id="PTHR43434:SF19">
    <property type="entry name" value="PHOSPHONOACETALDEHYDE HYDROLASE"/>
    <property type="match status" value="1"/>
</dbReference>
<sequence length="269" mass="28657">MNRINAVILDWAGTTVDFGSFAPTQIFVEAFRRAFGVEITLAEARVPMGLGKWQHIEALGKLPSVDARWQAKFGRAMNAADIDEIYATFMPLQIAKVVDFSAPIAGVIDTIAALRNTCIKIGSCSGYPRAVMERLVPAAAEHGYAPDCWVATDDLAAGGRPGPWMALQNVITLGIDAVSHCVKVDDAAPGITEGLNAGMWTVGLAVSGNEFGATWEEYQAMSVAEIATRREHAASKLYGAGAHYVVDSLADLPGVIAEINARLAKGERP</sequence>
<comment type="function">
    <text evidence="7 12">Involved in phosphonate degradation.</text>
</comment>
<name>A0A3N2S6C8_9ENTR</name>
<dbReference type="FunFam" id="3.40.50.1000:FF:000072">
    <property type="entry name" value="Phosphonoacetaldehyde hydrolase"/>
    <property type="match status" value="1"/>
</dbReference>
<dbReference type="PANTHER" id="PTHR43434">
    <property type="entry name" value="PHOSPHOGLYCOLATE PHOSPHATASE"/>
    <property type="match status" value="1"/>
</dbReference>
<dbReference type="FunFam" id="1.10.150.240:FF:000006">
    <property type="entry name" value="Phosphonoacetaldehyde hydrolase"/>
    <property type="match status" value="1"/>
</dbReference>
<comment type="catalytic activity">
    <reaction evidence="6 12">
        <text>phosphonoacetaldehyde + H2O = acetaldehyde + phosphate + H(+)</text>
        <dbReference type="Rhea" id="RHEA:18905"/>
        <dbReference type="ChEBI" id="CHEBI:15343"/>
        <dbReference type="ChEBI" id="CHEBI:15377"/>
        <dbReference type="ChEBI" id="CHEBI:15378"/>
        <dbReference type="ChEBI" id="CHEBI:43474"/>
        <dbReference type="ChEBI" id="CHEBI:58383"/>
        <dbReference type="EC" id="3.11.1.1"/>
    </reaction>
</comment>
<dbReference type="GO" id="GO:0005829">
    <property type="term" value="C:cytosol"/>
    <property type="evidence" value="ECO:0007669"/>
    <property type="project" value="TreeGrafter"/>
</dbReference>
<accession>A0A3N2S6C8</accession>
<evidence type="ECO:0000256" key="11">
    <source>
        <dbReference type="ARBA" id="ARBA00075636"/>
    </source>
</evidence>
<dbReference type="Gene3D" id="1.10.150.240">
    <property type="entry name" value="Putative phosphatase, domain 2"/>
    <property type="match status" value="1"/>
</dbReference>
<comment type="subunit">
    <text evidence="1 12">Homodimer.</text>
</comment>
<dbReference type="SFLD" id="SFLDG01129">
    <property type="entry name" value="C1.5:_HAD__Beta-PGM__Phosphata"/>
    <property type="match status" value="1"/>
</dbReference>
<dbReference type="NCBIfam" id="TIGR01422">
    <property type="entry name" value="phosphonatase"/>
    <property type="match status" value="1"/>
</dbReference>
<dbReference type="EMBL" id="RHFN01000007">
    <property type="protein sequence ID" value="ROU15260.1"/>
    <property type="molecule type" value="Genomic_DNA"/>
</dbReference>
<evidence type="ECO:0000256" key="3">
    <source>
        <dbReference type="ARBA" id="ARBA00022801"/>
    </source>
</evidence>
<dbReference type="SUPFAM" id="SSF56784">
    <property type="entry name" value="HAD-like"/>
    <property type="match status" value="1"/>
</dbReference>
<keyword evidence="4 12" id="KW-0460">Magnesium</keyword>
<feature type="active site" description="Nucleophile" evidence="12">
    <location>
        <position position="10"/>
    </location>
</feature>
<dbReference type="SFLD" id="SFLDG01135">
    <property type="entry name" value="C1.5.6:_HAD__Beta-PGM__Phospha"/>
    <property type="match status" value="1"/>
</dbReference>
<feature type="binding site" evidence="12">
    <location>
        <position position="10"/>
    </location>
    <ligand>
        <name>Mg(2+)</name>
        <dbReference type="ChEBI" id="CHEBI:18420"/>
    </ligand>
</feature>
<dbReference type="RefSeq" id="WP_123650995.1">
    <property type="nucleotide sequence ID" value="NZ_RHFN01000007.1"/>
</dbReference>
<dbReference type="GO" id="GO:0050194">
    <property type="term" value="F:phosphonoacetaldehyde hydrolase activity"/>
    <property type="evidence" value="ECO:0007669"/>
    <property type="project" value="UniProtKB-UniRule"/>
</dbReference>